<keyword evidence="3 7" id="KW-0812">Transmembrane</keyword>
<proteinExistence type="predicted"/>
<feature type="region of interest" description="Disordered" evidence="6">
    <location>
        <begin position="1"/>
        <end position="92"/>
    </location>
</feature>
<feature type="compositionally biased region" description="Pro residues" evidence="6">
    <location>
        <begin position="1"/>
        <end position="47"/>
    </location>
</feature>
<evidence type="ECO:0000256" key="2">
    <source>
        <dbReference type="ARBA" id="ARBA00022475"/>
    </source>
</evidence>
<gene>
    <name evidence="9" type="ORF">V2S66_07185</name>
</gene>
<evidence type="ECO:0000259" key="8">
    <source>
        <dbReference type="Pfam" id="PF06271"/>
    </source>
</evidence>
<sequence>MSQPPGPGNPYGGPPQQPYGSPQQPPYPQAGPYGQPAPQPGGHPGVPPQGGYGQPYGYPQQYGGPQTPYGAPYGYPQQYGGYPPPGGQVPGMPPPASWGARFGALLLDWLTVMLVPSGLATAGYVQISIKIADRWNDCDDAHIPRDACPTPKTSGGSLTLIAIGGILSLAAFMFLVHREGATGQTPGKRIVGIRLLRAYDGSTLGFGLALGRRLLHVLDALPCYLGYLWPLWDARKQTFADKMTHTVVIRDPH</sequence>
<keyword evidence="4 7" id="KW-1133">Transmembrane helix</keyword>
<name>A0ABU7P7V4_9ACTN</name>
<reference evidence="9 10" key="1">
    <citation type="submission" date="2023-12" db="EMBL/GenBank/DDBJ databases">
        <title>Streptomyces sp. V4-01.</title>
        <authorList>
            <person name="Somphong A."/>
            <person name="Phongsopitanun W."/>
        </authorList>
    </citation>
    <scope>NUCLEOTIDE SEQUENCE [LARGE SCALE GENOMIC DNA]</scope>
    <source>
        <strain evidence="9 10">V4-01</strain>
    </source>
</reference>
<evidence type="ECO:0000313" key="10">
    <source>
        <dbReference type="Proteomes" id="UP001344658"/>
    </source>
</evidence>
<evidence type="ECO:0000256" key="5">
    <source>
        <dbReference type="ARBA" id="ARBA00023136"/>
    </source>
</evidence>
<evidence type="ECO:0000313" key="9">
    <source>
        <dbReference type="EMBL" id="MEE4541753.1"/>
    </source>
</evidence>
<dbReference type="Pfam" id="PF06271">
    <property type="entry name" value="RDD"/>
    <property type="match status" value="1"/>
</dbReference>
<organism evidence="9 10">
    <name type="scientific">Actinacidiphila polyblastidii</name>
    <dbReference type="NCBI Taxonomy" id="3110430"/>
    <lineage>
        <taxon>Bacteria</taxon>
        <taxon>Bacillati</taxon>
        <taxon>Actinomycetota</taxon>
        <taxon>Actinomycetes</taxon>
        <taxon>Kitasatosporales</taxon>
        <taxon>Streptomycetaceae</taxon>
        <taxon>Actinacidiphila</taxon>
    </lineage>
</organism>
<evidence type="ECO:0000256" key="1">
    <source>
        <dbReference type="ARBA" id="ARBA00004651"/>
    </source>
</evidence>
<protein>
    <submittedName>
        <fullName evidence="9">RDD family protein</fullName>
    </submittedName>
</protein>
<feature type="transmembrane region" description="Helical" evidence="7">
    <location>
        <begin position="155"/>
        <end position="176"/>
    </location>
</feature>
<evidence type="ECO:0000256" key="6">
    <source>
        <dbReference type="SAM" id="MobiDB-lite"/>
    </source>
</evidence>
<keyword evidence="2" id="KW-1003">Cell membrane</keyword>
<keyword evidence="10" id="KW-1185">Reference proteome</keyword>
<feature type="compositionally biased region" description="Pro residues" evidence="6">
    <location>
        <begin position="82"/>
        <end position="92"/>
    </location>
</feature>
<feature type="domain" description="RDD" evidence="8">
    <location>
        <begin position="96"/>
        <end position="244"/>
    </location>
</feature>
<evidence type="ECO:0000256" key="4">
    <source>
        <dbReference type="ARBA" id="ARBA00022989"/>
    </source>
</evidence>
<dbReference type="PANTHER" id="PTHR36115">
    <property type="entry name" value="PROLINE-RICH ANTIGEN HOMOLOG-RELATED"/>
    <property type="match status" value="1"/>
</dbReference>
<dbReference type="InterPro" id="IPR051791">
    <property type="entry name" value="Pra-immunoreactive"/>
</dbReference>
<evidence type="ECO:0000256" key="7">
    <source>
        <dbReference type="SAM" id="Phobius"/>
    </source>
</evidence>
<evidence type="ECO:0000256" key="3">
    <source>
        <dbReference type="ARBA" id="ARBA00022692"/>
    </source>
</evidence>
<dbReference type="PANTHER" id="PTHR36115:SF6">
    <property type="entry name" value="PROLINE-RICH ANTIGEN HOMOLOG"/>
    <property type="match status" value="1"/>
</dbReference>
<dbReference type="RefSeq" id="WP_330793673.1">
    <property type="nucleotide sequence ID" value="NZ_JAZEWV010000004.1"/>
</dbReference>
<keyword evidence="5 7" id="KW-0472">Membrane</keyword>
<comment type="caution">
    <text evidence="9">The sequence shown here is derived from an EMBL/GenBank/DDBJ whole genome shotgun (WGS) entry which is preliminary data.</text>
</comment>
<dbReference type="InterPro" id="IPR010432">
    <property type="entry name" value="RDD"/>
</dbReference>
<dbReference type="EMBL" id="JAZEWV010000004">
    <property type="protein sequence ID" value="MEE4541753.1"/>
    <property type="molecule type" value="Genomic_DNA"/>
</dbReference>
<comment type="subcellular location">
    <subcellularLocation>
        <location evidence="1">Cell membrane</location>
        <topology evidence="1">Multi-pass membrane protein</topology>
    </subcellularLocation>
</comment>
<feature type="compositionally biased region" description="Low complexity" evidence="6">
    <location>
        <begin position="55"/>
        <end position="81"/>
    </location>
</feature>
<dbReference type="Proteomes" id="UP001344658">
    <property type="component" value="Unassembled WGS sequence"/>
</dbReference>
<accession>A0ABU7P7V4</accession>